<dbReference type="InterPro" id="IPR036188">
    <property type="entry name" value="FAD/NAD-bd_sf"/>
</dbReference>
<proteinExistence type="predicted"/>
<accession>A0A5N0DWD6</accession>
<gene>
    <name evidence="3" type="ORF">F3087_40755</name>
</gene>
<dbReference type="Gene3D" id="3.50.50.60">
    <property type="entry name" value="FAD/NAD(P)-binding domain"/>
    <property type="match status" value="1"/>
</dbReference>
<dbReference type="Pfam" id="PF01494">
    <property type="entry name" value="FAD_binding_3"/>
    <property type="match status" value="1"/>
</dbReference>
<evidence type="ECO:0000256" key="1">
    <source>
        <dbReference type="SAM" id="MobiDB-lite"/>
    </source>
</evidence>
<keyword evidence="4" id="KW-1185">Reference proteome</keyword>
<dbReference type="InterPro" id="IPR002938">
    <property type="entry name" value="FAD-bd"/>
</dbReference>
<evidence type="ECO:0000313" key="3">
    <source>
        <dbReference type="EMBL" id="KAA8880660.1"/>
    </source>
</evidence>
<dbReference type="EMBL" id="VXLC01000032">
    <property type="protein sequence ID" value="KAA8880660.1"/>
    <property type="molecule type" value="Genomic_DNA"/>
</dbReference>
<dbReference type="Proteomes" id="UP000323876">
    <property type="component" value="Unassembled WGS sequence"/>
</dbReference>
<reference evidence="3 4" key="1">
    <citation type="submission" date="2019-09" db="EMBL/GenBank/DDBJ databases">
        <authorList>
            <person name="Wang X."/>
        </authorList>
    </citation>
    <scope>NUCLEOTIDE SEQUENCE [LARGE SCALE GENOMIC DNA]</scope>
    <source>
        <strain evidence="3 4">CICC 11023</strain>
    </source>
</reference>
<feature type="domain" description="FAD-binding" evidence="2">
    <location>
        <begin position="1"/>
        <end position="161"/>
    </location>
</feature>
<evidence type="ECO:0000313" key="4">
    <source>
        <dbReference type="Proteomes" id="UP000323876"/>
    </source>
</evidence>
<dbReference type="AlphaFoldDB" id="A0A5N0DWD6"/>
<feature type="compositionally biased region" description="Basic and acidic residues" evidence="1">
    <location>
        <begin position="155"/>
        <end position="165"/>
    </location>
</feature>
<evidence type="ECO:0000259" key="2">
    <source>
        <dbReference type="Pfam" id="PF01494"/>
    </source>
</evidence>
<organism evidence="3 4">
    <name type="scientific">Nocardia colli</name>
    <dbReference type="NCBI Taxonomy" id="2545717"/>
    <lineage>
        <taxon>Bacteria</taxon>
        <taxon>Bacillati</taxon>
        <taxon>Actinomycetota</taxon>
        <taxon>Actinomycetes</taxon>
        <taxon>Mycobacteriales</taxon>
        <taxon>Nocardiaceae</taxon>
        <taxon>Nocardia</taxon>
    </lineage>
</organism>
<comment type="caution">
    <text evidence="3">The sequence shown here is derived from an EMBL/GenBank/DDBJ whole genome shotgun (WGS) entry which is preliminary data.</text>
</comment>
<dbReference type="OrthoDB" id="8670884at2"/>
<dbReference type="GO" id="GO:0071949">
    <property type="term" value="F:FAD binding"/>
    <property type="evidence" value="ECO:0007669"/>
    <property type="project" value="InterPro"/>
</dbReference>
<protein>
    <recommendedName>
        <fullName evidence="2">FAD-binding domain-containing protein</fullName>
    </recommendedName>
</protein>
<feature type="region of interest" description="Disordered" evidence="1">
    <location>
        <begin position="149"/>
        <end position="168"/>
    </location>
</feature>
<dbReference type="SUPFAM" id="SSF51905">
    <property type="entry name" value="FAD/NAD(P)-binding domain"/>
    <property type="match status" value="1"/>
</dbReference>
<name>A0A5N0DWD6_9NOCA</name>
<sequence length="309" mass="34827">MTAAVALAGKGLRVLVLEAEAQDRVRAGSRAIAFFGPTLRRWEKIRPGMGKAIADAGTLLVGMDTFYGDKRIFELRLTPAWSSRLVRTLSQKKVEQILYAEAIDLGVEFRWTVPVTDVKTHSDGAMIELESGEQISTAYVIAADGAKSARTQGARHQDGRSDRSHPVHHCRRRRAPRWIYADQTDVLPIQPARTRRTQCHVHAIHRWDAYRPAMQAGRRRRVLVQPRRSAGMASPGGRPLVRRAHPVGLDVPLPPGCCRYLHRPAPPCHPRGRGGALVRPMGWARPELRSVRRHRRRHCHRERADRSQS</sequence>